<dbReference type="NCBIfam" id="NF000582">
    <property type="entry name" value="PRK00006.1"/>
    <property type="match status" value="1"/>
</dbReference>
<evidence type="ECO:0000256" key="9">
    <source>
        <dbReference type="HAMAP-Rule" id="MF_00406"/>
    </source>
</evidence>
<dbReference type="GO" id="GO:0005737">
    <property type="term" value="C:cytoplasm"/>
    <property type="evidence" value="ECO:0007669"/>
    <property type="project" value="UniProtKB-SubCell"/>
</dbReference>
<comment type="catalytic activity">
    <reaction evidence="9">
        <text>a (3R)-hydroxyacyl-[ACP] = a (2E)-enoyl-[ACP] + H2O</text>
        <dbReference type="Rhea" id="RHEA:13097"/>
        <dbReference type="Rhea" id="RHEA-COMP:9925"/>
        <dbReference type="Rhea" id="RHEA-COMP:9945"/>
        <dbReference type="ChEBI" id="CHEBI:15377"/>
        <dbReference type="ChEBI" id="CHEBI:78784"/>
        <dbReference type="ChEBI" id="CHEBI:78827"/>
        <dbReference type="EC" id="4.2.1.59"/>
    </reaction>
</comment>
<evidence type="ECO:0000256" key="6">
    <source>
        <dbReference type="ARBA" id="ARBA00023098"/>
    </source>
</evidence>
<dbReference type="Proteomes" id="UP000250123">
    <property type="component" value="Chromosome SHEWBE"/>
</dbReference>
<evidence type="ECO:0000256" key="3">
    <source>
        <dbReference type="ARBA" id="ARBA00022490"/>
    </source>
</evidence>
<dbReference type="NCBIfam" id="TIGR01750">
    <property type="entry name" value="fabZ"/>
    <property type="match status" value="1"/>
</dbReference>
<dbReference type="GO" id="GO:0016020">
    <property type="term" value="C:membrane"/>
    <property type="evidence" value="ECO:0007669"/>
    <property type="project" value="GOC"/>
</dbReference>
<dbReference type="GO" id="GO:0009245">
    <property type="term" value="P:lipid A biosynthetic process"/>
    <property type="evidence" value="ECO:0007669"/>
    <property type="project" value="UniProtKB-UniRule"/>
</dbReference>
<dbReference type="PANTHER" id="PTHR30272:SF1">
    <property type="entry name" value="3-HYDROXYACYL-[ACYL-CARRIER-PROTEIN] DEHYDRATASE"/>
    <property type="match status" value="1"/>
</dbReference>
<dbReference type="FunFam" id="3.10.129.10:FF:000001">
    <property type="entry name" value="3-hydroxyacyl-[acyl-carrier-protein] dehydratase FabZ"/>
    <property type="match status" value="1"/>
</dbReference>
<comment type="function">
    <text evidence="8 9">Involved in unsaturated fatty acids biosynthesis. Catalyzes the dehydration of short chain beta-hydroxyacyl-ACPs and long chain saturated and unsaturated beta-hydroxyacyl-ACPs.</text>
</comment>
<dbReference type="GO" id="GO:0019171">
    <property type="term" value="F:(3R)-hydroxyacyl-[acyl-carrier-protein] dehydratase activity"/>
    <property type="evidence" value="ECO:0007669"/>
    <property type="project" value="UniProtKB-EC"/>
</dbReference>
<dbReference type="OrthoDB" id="9772788at2"/>
<dbReference type="InterPro" id="IPR013114">
    <property type="entry name" value="FabA_FabZ"/>
</dbReference>
<feature type="active site" evidence="9">
    <location>
        <position position="54"/>
    </location>
</feature>
<proteinExistence type="inferred from homology"/>
<comment type="subcellular location">
    <subcellularLocation>
        <location evidence="1 9">Cytoplasm</location>
    </subcellularLocation>
</comment>
<comment type="similarity">
    <text evidence="2 9">Belongs to the thioester dehydratase family. FabZ subfamily.</text>
</comment>
<dbReference type="EC" id="4.2.1.59" evidence="9"/>
<keyword evidence="4 9" id="KW-0444">Lipid biosynthesis</keyword>
<dbReference type="AlphaFoldDB" id="A0A330M019"/>
<dbReference type="GO" id="GO:0006633">
    <property type="term" value="P:fatty acid biosynthetic process"/>
    <property type="evidence" value="ECO:0007669"/>
    <property type="project" value="UniProtKB-UniRule"/>
</dbReference>
<evidence type="ECO:0000256" key="4">
    <source>
        <dbReference type="ARBA" id="ARBA00022516"/>
    </source>
</evidence>
<dbReference type="Pfam" id="PF07977">
    <property type="entry name" value="FabA"/>
    <property type="match status" value="1"/>
</dbReference>
<evidence type="ECO:0000313" key="11">
    <source>
        <dbReference type="Proteomes" id="UP000250123"/>
    </source>
</evidence>
<organism evidence="10 11">
    <name type="scientific">Shewanella benthica</name>
    <dbReference type="NCBI Taxonomy" id="43661"/>
    <lineage>
        <taxon>Bacteria</taxon>
        <taxon>Pseudomonadati</taxon>
        <taxon>Pseudomonadota</taxon>
        <taxon>Gammaproteobacteria</taxon>
        <taxon>Alteromonadales</taxon>
        <taxon>Shewanellaceae</taxon>
        <taxon>Shewanella</taxon>
    </lineage>
</organism>
<evidence type="ECO:0000256" key="2">
    <source>
        <dbReference type="ARBA" id="ARBA00009174"/>
    </source>
</evidence>
<dbReference type="HAMAP" id="MF_00406">
    <property type="entry name" value="FabZ"/>
    <property type="match status" value="1"/>
</dbReference>
<accession>A0A330M019</accession>
<evidence type="ECO:0000256" key="8">
    <source>
        <dbReference type="ARBA" id="ARBA00025049"/>
    </source>
</evidence>
<dbReference type="Gene3D" id="3.10.129.10">
    <property type="entry name" value="Hotdog Thioesterase"/>
    <property type="match status" value="1"/>
</dbReference>
<dbReference type="CDD" id="cd01288">
    <property type="entry name" value="FabZ"/>
    <property type="match status" value="1"/>
</dbReference>
<dbReference type="KEGG" id="sbk:SHEWBE_1940"/>
<gene>
    <name evidence="9 10" type="primary">fabZ</name>
    <name evidence="10" type="ORF">SHEWBE_1940</name>
</gene>
<dbReference type="SUPFAM" id="SSF54637">
    <property type="entry name" value="Thioesterase/thiol ester dehydrase-isomerase"/>
    <property type="match status" value="1"/>
</dbReference>
<keyword evidence="5 9" id="KW-0441">Lipid A biosynthesis</keyword>
<evidence type="ECO:0000313" key="10">
    <source>
        <dbReference type="EMBL" id="SQH75906.1"/>
    </source>
</evidence>
<evidence type="ECO:0000256" key="1">
    <source>
        <dbReference type="ARBA" id="ARBA00004496"/>
    </source>
</evidence>
<name>A0A330M019_9GAMM</name>
<dbReference type="EMBL" id="LS483452">
    <property type="protein sequence ID" value="SQH75906.1"/>
    <property type="molecule type" value="Genomic_DNA"/>
</dbReference>
<keyword evidence="7 9" id="KW-0456">Lyase</keyword>
<dbReference type="InterPro" id="IPR010084">
    <property type="entry name" value="FabZ"/>
</dbReference>
<dbReference type="InterPro" id="IPR029069">
    <property type="entry name" value="HotDog_dom_sf"/>
</dbReference>
<keyword evidence="3 9" id="KW-0963">Cytoplasm</keyword>
<protein>
    <recommendedName>
        <fullName evidence="9">3-hydroxyacyl-[acyl-carrier-protein] dehydratase FabZ</fullName>
        <ecNumber evidence="9">4.2.1.59</ecNumber>
    </recommendedName>
    <alternativeName>
        <fullName evidence="9">(3R)-hydroxymyristoyl-[acyl-carrier-protein] dehydratase</fullName>
        <shortName evidence="9">(3R)-hydroxymyristoyl-ACP dehydrase</shortName>
    </alternativeName>
    <alternativeName>
        <fullName evidence="9">Beta-hydroxyacyl-ACP dehydratase</fullName>
    </alternativeName>
</protein>
<keyword evidence="6 9" id="KW-0443">Lipid metabolism</keyword>
<dbReference type="PANTHER" id="PTHR30272">
    <property type="entry name" value="3-HYDROXYACYL-[ACYL-CARRIER-PROTEIN] DEHYDRATASE"/>
    <property type="match status" value="1"/>
</dbReference>
<sequence length="152" mass="17180">MPNELNTMDIKEIMNSLPHRYPFLLIDRVLDYTPGESLHAIKNVTINEPFFQGHFPVQPVMPGVLILEAMAQATGLLAYKSMEAAAEESLYYFAGIDKARFKRVVEPGDQLHFVVKLIKERRGIGVFTGEVRVDGELVCSAKIMCARREIKK</sequence>
<dbReference type="RefSeq" id="WP_005499192.1">
    <property type="nucleotide sequence ID" value="NZ_LS483452.1"/>
</dbReference>
<reference evidence="11" key="1">
    <citation type="submission" date="2018-06" db="EMBL/GenBank/DDBJ databases">
        <authorList>
            <person name="Cea G.-C."/>
            <person name="William W."/>
        </authorList>
    </citation>
    <scope>NUCLEOTIDE SEQUENCE [LARGE SCALE GENOMIC DNA]</scope>
    <source>
        <strain evidence="11">DB21MT-2</strain>
    </source>
</reference>
<evidence type="ECO:0000256" key="5">
    <source>
        <dbReference type="ARBA" id="ARBA00022556"/>
    </source>
</evidence>
<evidence type="ECO:0000256" key="7">
    <source>
        <dbReference type="ARBA" id="ARBA00023239"/>
    </source>
</evidence>